<dbReference type="GO" id="GO:0016791">
    <property type="term" value="F:phosphatase activity"/>
    <property type="evidence" value="ECO:0007669"/>
    <property type="project" value="TreeGrafter"/>
</dbReference>
<organism evidence="1 2">
    <name type="scientific">Trapa natans</name>
    <name type="common">Water chestnut</name>
    <dbReference type="NCBI Taxonomy" id="22666"/>
    <lineage>
        <taxon>Eukaryota</taxon>
        <taxon>Viridiplantae</taxon>
        <taxon>Streptophyta</taxon>
        <taxon>Embryophyta</taxon>
        <taxon>Tracheophyta</taxon>
        <taxon>Spermatophyta</taxon>
        <taxon>Magnoliopsida</taxon>
        <taxon>eudicotyledons</taxon>
        <taxon>Gunneridae</taxon>
        <taxon>Pentapetalae</taxon>
        <taxon>rosids</taxon>
        <taxon>malvids</taxon>
        <taxon>Myrtales</taxon>
        <taxon>Lythraceae</taxon>
        <taxon>Trapa</taxon>
    </lineage>
</organism>
<name>A0AAN7M052_TRANT</name>
<accession>A0AAN7M052</accession>
<keyword evidence="2" id="KW-1185">Reference proteome</keyword>
<dbReference type="InterPro" id="IPR029033">
    <property type="entry name" value="His_PPase_superfam"/>
</dbReference>
<protein>
    <recommendedName>
        <fullName evidence="3">Phosphoglycerate mutase</fullName>
    </recommendedName>
</protein>
<dbReference type="Proteomes" id="UP001346149">
    <property type="component" value="Unassembled WGS sequence"/>
</dbReference>
<reference evidence="1 2" key="1">
    <citation type="journal article" date="2023" name="Hortic Res">
        <title>Pangenome of water caltrop reveals structural variations and asymmetric subgenome divergence after allopolyploidization.</title>
        <authorList>
            <person name="Zhang X."/>
            <person name="Chen Y."/>
            <person name="Wang L."/>
            <person name="Yuan Y."/>
            <person name="Fang M."/>
            <person name="Shi L."/>
            <person name="Lu R."/>
            <person name="Comes H.P."/>
            <person name="Ma Y."/>
            <person name="Chen Y."/>
            <person name="Huang G."/>
            <person name="Zhou Y."/>
            <person name="Zheng Z."/>
            <person name="Qiu Y."/>
        </authorList>
    </citation>
    <scope>NUCLEOTIDE SEQUENCE [LARGE SCALE GENOMIC DNA]</scope>
    <source>
        <strain evidence="1">F231</strain>
    </source>
</reference>
<evidence type="ECO:0000313" key="1">
    <source>
        <dbReference type="EMBL" id="KAK4795804.1"/>
    </source>
</evidence>
<dbReference type="PANTHER" id="PTHR48100">
    <property type="entry name" value="BROAD-SPECIFICITY PHOSPHATASE YOR283W-RELATED"/>
    <property type="match status" value="1"/>
</dbReference>
<sequence length="177" mass="20145">MMVKVVLWHVRTMETAIGVFRKSDELEKLPFLAVELCRERIGVNPCDKRRSIKEYMSLFPGIDFSQIETDDDELWTPDHREIPEEIAARGVKFMNWLRTRPEKEMAVVTHSVFLLYVLNRFAEGCKPGKSNFLKNCELRSMALVDGSVSGVDPPQCPDPEVATTLETSLKLVSLESA</sequence>
<dbReference type="GO" id="GO:0005737">
    <property type="term" value="C:cytoplasm"/>
    <property type="evidence" value="ECO:0007669"/>
    <property type="project" value="TreeGrafter"/>
</dbReference>
<dbReference type="Gene3D" id="3.40.50.1240">
    <property type="entry name" value="Phosphoglycerate mutase-like"/>
    <property type="match status" value="1"/>
</dbReference>
<dbReference type="AlphaFoldDB" id="A0AAN7M052"/>
<dbReference type="InterPro" id="IPR050275">
    <property type="entry name" value="PGM_Phosphatase"/>
</dbReference>
<proteinExistence type="predicted"/>
<gene>
    <name evidence="1" type="ORF">SAY86_028130</name>
</gene>
<evidence type="ECO:0000313" key="2">
    <source>
        <dbReference type="Proteomes" id="UP001346149"/>
    </source>
</evidence>
<dbReference type="PANTHER" id="PTHR48100:SF1">
    <property type="entry name" value="HISTIDINE PHOSPHATASE FAMILY PROTEIN-RELATED"/>
    <property type="match status" value="1"/>
</dbReference>
<dbReference type="SUPFAM" id="SSF53254">
    <property type="entry name" value="Phosphoglycerate mutase-like"/>
    <property type="match status" value="1"/>
</dbReference>
<evidence type="ECO:0008006" key="3">
    <source>
        <dbReference type="Google" id="ProtNLM"/>
    </source>
</evidence>
<comment type="caution">
    <text evidence="1">The sequence shown here is derived from an EMBL/GenBank/DDBJ whole genome shotgun (WGS) entry which is preliminary data.</text>
</comment>
<dbReference type="EMBL" id="JAXQNO010000006">
    <property type="protein sequence ID" value="KAK4795804.1"/>
    <property type="molecule type" value="Genomic_DNA"/>
</dbReference>